<dbReference type="EMBL" id="VTEU01000004">
    <property type="protein sequence ID" value="TYS58443.1"/>
    <property type="molecule type" value="Genomic_DNA"/>
</dbReference>
<dbReference type="RefSeq" id="WP_148965963.1">
    <property type="nucleotide sequence ID" value="NZ_JBNIKZ010000012.1"/>
</dbReference>
<comment type="caution">
    <text evidence="2">The sequence shown here is derived from an EMBL/GenBank/DDBJ whole genome shotgun (WGS) entry which is preliminary data.</text>
</comment>
<name>A0AA94WNE5_9BACI</name>
<gene>
    <name evidence="2" type="ORF">FZC74_11580</name>
</gene>
<feature type="signal peptide" evidence="1">
    <location>
        <begin position="1"/>
        <end position="19"/>
    </location>
</feature>
<evidence type="ECO:0000313" key="3">
    <source>
        <dbReference type="Proteomes" id="UP000323393"/>
    </source>
</evidence>
<evidence type="ECO:0000256" key="1">
    <source>
        <dbReference type="SAM" id="SignalP"/>
    </source>
</evidence>
<feature type="chain" id="PRO_5041719565" description="DUF4367 domain-containing protein" evidence="1">
    <location>
        <begin position="20"/>
        <end position="170"/>
    </location>
</feature>
<organism evidence="2 3">
    <name type="scientific">Sutcliffiella horikoshii</name>
    <dbReference type="NCBI Taxonomy" id="79883"/>
    <lineage>
        <taxon>Bacteria</taxon>
        <taxon>Bacillati</taxon>
        <taxon>Bacillota</taxon>
        <taxon>Bacilli</taxon>
        <taxon>Bacillales</taxon>
        <taxon>Bacillaceae</taxon>
        <taxon>Sutcliffiella</taxon>
    </lineage>
</organism>
<evidence type="ECO:0008006" key="4">
    <source>
        <dbReference type="Google" id="ProtNLM"/>
    </source>
</evidence>
<protein>
    <recommendedName>
        <fullName evidence="4">DUF4367 domain-containing protein</fullName>
    </recommendedName>
</protein>
<evidence type="ECO:0000313" key="2">
    <source>
        <dbReference type="EMBL" id="TYS58443.1"/>
    </source>
</evidence>
<accession>A0AA94WNE5</accession>
<dbReference type="AlphaFoldDB" id="A0AA94WNE5"/>
<reference evidence="2 3" key="1">
    <citation type="submission" date="2019-08" db="EMBL/GenBank/DDBJ databases">
        <title>Bacillus genomes from the desert of Cuatro Cienegas, Coahuila.</title>
        <authorList>
            <person name="Olmedo-Alvarez G."/>
        </authorList>
    </citation>
    <scope>NUCLEOTIDE SEQUENCE [LARGE SCALE GENOMIC DNA]</scope>
    <source>
        <strain evidence="2 3">CH88_3T</strain>
    </source>
</reference>
<sequence length="170" mass="19483">MTKLLLFSLLMLAPLQPLHNEVDSITSSYLNSGFTTIEKATTQYEKQTKLDATPPDSFPFKPTHSFGRYNDRGYFKGSLELEYVDSSNMDVLVVWVTEKEQEVLPQNIAKQVTLKDGINGSYVEGKEHASISKLKFEYEGNYYMIEYIRELSKPYVKEELLVKVANSIIH</sequence>
<proteinExistence type="predicted"/>
<keyword evidence="1" id="KW-0732">Signal</keyword>
<dbReference type="Proteomes" id="UP000323393">
    <property type="component" value="Unassembled WGS sequence"/>
</dbReference>